<keyword evidence="2" id="KW-1185">Reference proteome</keyword>
<sequence>MKSFVDAWKDRFSFDKYSLEFYYSCLEEIQKTNDPNRLGELVIGMLHWKDGKVREDEQGDFCVSGYTYRLLNPKLIHIILKSIMTSCVHRSFSIGQSLS</sequence>
<protein>
    <submittedName>
        <fullName evidence="1">Uncharacterized protein</fullName>
    </submittedName>
</protein>
<name>A0A1H0PMZ4_9BACI</name>
<evidence type="ECO:0000313" key="1">
    <source>
        <dbReference type="EMBL" id="SDP05989.1"/>
    </source>
</evidence>
<dbReference type="Proteomes" id="UP000199159">
    <property type="component" value="Unassembled WGS sequence"/>
</dbReference>
<dbReference type="AlphaFoldDB" id="A0A1H0PMZ4"/>
<organism evidence="1 2">
    <name type="scientific">Litchfieldia salsa</name>
    <dbReference type="NCBI Taxonomy" id="930152"/>
    <lineage>
        <taxon>Bacteria</taxon>
        <taxon>Bacillati</taxon>
        <taxon>Bacillota</taxon>
        <taxon>Bacilli</taxon>
        <taxon>Bacillales</taxon>
        <taxon>Bacillaceae</taxon>
        <taxon>Litchfieldia</taxon>
    </lineage>
</organism>
<dbReference type="RefSeq" id="WP_090849419.1">
    <property type="nucleotide sequence ID" value="NZ_FNJU01000001.1"/>
</dbReference>
<proteinExistence type="predicted"/>
<reference evidence="2" key="1">
    <citation type="submission" date="2016-10" db="EMBL/GenBank/DDBJ databases">
        <authorList>
            <person name="Varghese N."/>
            <person name="Submissions S."/>
        </authorList>
    </citation>
    <scope>NUCLEOTIDE SEQUENCE [LARGE SCALE GENOMIC DNA]</scope>
    <source>
        <strain evidence="2">IBRC-M10078</strain>
    </source>
</reference>
<dbReference type="STRING" id="930152.SAMN05216565_101375"/>
<gene>
    <name evidence="1" type="ORF">SAMN05216565_101375</name>
</gene>
<accession>A0A1H0PMZ4</accession>
<evidence type="ECO:0000313" key="2">
    <source>
        <dbReference type="Proteomes" id="UP000199159"/>
    </source>
</evidence>
<dbReference type="EMBL" id="FNJU01000001">
    <property type="protein sequence ID" value="SDP05989.1"/>
    <property type="molecule type" value="Genomic_DNA"/>
</dbReference>